<keyword evidence="1" id="KW-0853">WD repeat</keyword>
<dbReference type="InterPro" id="IPR025197">
    <property type="entry name" value="DUF4116"/>
</dbReference>
<dbReference type="InterPro" id="IPR001680">
    <property type="entry name" value="WD40_rpt"/>
</dbReference>
<dbReference type="Gene3D" id="2.130.10.10">
    <property type="entry name" value="YVTN repeat-like/Quinoprotein amine dehydrogenase"/>
    <property type="match status" value="1"/>
</dbReference>
<dbReference type="Pfam" id="PF13475">
    <property type="entry name" value="DUF4116"/>
    <property type="match status" value="1"/>
</dbReference>
<dbReference type="SMART" id="SM00320">
    <property type="entry name" value="WD40"/>
    <property type="match status" value="3"/>
</dbReference>
<dbReference type="GO" id="GO:1990756">
    <property type="term" value="F:ubiquitin-like ligase-substrate adaptor activity"/>
    <property type="evidence" value="ECO:0007669"/>
    <property type="project" value="TreeGrafter"/>
</dbReference>
<feature type="region of interest" description="Disordered" evidence="2">
    <location>
        <begin position="498"/>
        <end position="556"/>
    </location>
</feature>
<accession>A0A9W7F4W3</accession>
<dbReference type="InterPro" id="IPR036322">
    <property type="entry name" value="WD40_repeat_dom_sf"/>
</dbReference>
<dbReference type="EMBL" id="BRXX01000304">
    <property type="protein sequence ID" value="GMI03610.1"/>
    <property type="molecule type" value="Genomic_DNA"/>
</dbReference>
<dbReference type="InterPro" id="IPR015943">
    <property type="entry name" value="WD40/YVTN_repeat-like_dom_sf"/>
</dbReference>
<dbReference type="GO" id="GO:0080008">
    <property type="term" value="C:Cul4-RING E3 ubiquitin ligase complex"/>
    <property type="evidence" value="ECO:0007669"/>
    <property type="project" value="TreeGrafter"/>
</dbReference>
<gene>
    <name evidence="4" type="ORF">TrVE_jg725</name>
</gene>
<reference evidence="5" key="1">
    <citation type="journal article" date="2023" name="Commun. Biol.">
        <title>Genome analysis of Parmales, the sister group of diatoms, reveals the evolutionary specialization of diatoms from phago-mixotrophs to photoautotrophs.</title>
        <authorList>
            <person name="Ban H."/>
            <person name="Sato S."/>
            <person name="Yoshikawa S."/>
            <person name="Yamada K."/>
            <person name="Nakamura Y."/>
            <person name="Ichinomiya M."/>
            <person name="Sato N."/>
            <person name="Blanc-Mathieu R."/>
            <person name="Endo H."/>
            <person name="Kuwata A."/>
            <person name="Ogata H."/>
        </authorList>
    </citation>
    <scope>NUCLEOTIDE SEQUENCE [LARGE SCALE GENOMIC DNA]</scope>
    <source>
        <strain evidence="5">NIES 3699</strain>
    </source>
</reference>
<feature type="repeat" description="WD" evidence="1">
    <location>
        <begin position="127"/>
        <end position="169"/>
    </location>
</feature>
<dbReference type="Proteomes" id="UP001165160">
    <property type="component" value="Unassembled WGS sequence"/>
</dbReference>
<dbReference type="GO" id="GO:0000423">
    <property type="term" value="P:mitophagy"/>
    <property type="evidence" value="ECO:0007669"/>
    <property type="project" value="TreeGrafter"/>
</dbReference>
<comment type="caution">
    <text evidence="4">The sequence shown here is derived from an EMBL/GenBank/DDBJ whole genome shotgun (WGS) entry which is preliminary data.</text>
</comment>
<dbReference type="Pfam" id="PF00400">
    <property type="entry name" value="WD40"/>
    <property type="match status" value="1"/>
</dbReference>
<proteinExistence type="predicted"/>
<name>A0A9W7F4W3_9STRA</name>
<dbReference type="PANTHER" id="PTHR22874:SF1">
    <property type="entry name" value="ACTIVATING MOLECULE IN BECN1-REGULATED AUTOPHAGY PROTEIN 1"/>
    <property type="match status" value="1"/>
</dbReference>
<protein>
    <recommendedName>
        <fullName evidence="3">DUF4116 domain-containing protein</fullName>
    </recommendedName>
</protein>
<organism evidence="4 5">
    <name type="scientific">Triparma verrucosa</name>
    <dbReference type="NCBI Taxonomy" id="1606542"/>
    <lineage>
        <taxon>Eukaryota</taxon>
        <taxon>Sar</taxon>
        <taxon>Stramenopiles</taxon>
        <taxon>Ochrophyta</taxon>
        <taxon>Bolidophyceae</taxon>
        <taxon>Parmales</taxon>
        <taxon>Triparmaceae</taxon>
        <taxon>Triparma</taxon>
    </lineage>
</organism>
<feature type="domain" description="DUF4116" evidence="3">
    <location>
        <begin position="392"/>
        <end position="437"/>
    </location>
</feature>
<keyword evidence="5" id="KW-1185">Reference proteome</keyword>
<evidence type="ECO:0000313" key="4">
    <source>
        <dbReference type="EMBL" id="GMI03610.1"/>
    </source>
</evidence>
<dbReference type="PROSITE" id="PS50082">
    <property type="entry name" value="WD_REPEATS_2"/>
    <property type="match status" value="1"/>
</dbReference>
<dbReference type="InterPro" id="IPR052596">
    <property type="entry name" value="AMBRA1_autophagy"/>
</dbReference>
<evidence type="ECO:0000313" key="5">
    <source>
        <dbReference type="Proteomes" id="UP001165160"/>
    </source>
</evidence>
<dbReference type="PANTHER" id="PTHR22874">
    <property type="entry name" value="ACTIVATING MOLECULE IN BECN1-REGULATED AUTOPHAGY PROTEIN 1"/>
    <property type="match status" value="1"/>
</dbReference>
<evidence type="ECO:0000259" key="3">
    <source>
        <dbReference type="Pfam" id="PF13475"/>
    </source>
</evidence>
<sequence length="708" mass="76792">MIASLLASRKSPPLKGRCDAKSAVEFCSALCTLKPKVVSQKEKVFHRTTTTTTDPMEAPIEAPMEEEDENDKCNISDAPTDYLPLPTSTKSTIAMAYSHDGLLIATTHGDHTVKVVSCIDWKIKAVLKGHPRTPWCVKFHPTDSNTLVSGCLGYQCRIWDVESASCLYMTKLNNSVISLSFHPYKKVVLGACGTELSFWEWENQKLTTIRRSDQIRCVMWTESGNGFVIGEHNSNVQAPTQERQHTYRLSLCTEDSGVITEVGLIRKKVMLYNDGGIDIKGRDILLLCHDVEGEGEIMEKADQEFKDPEIQSEGLTRAEVLAIVTADGDALMNHKAYNDDPVVVKAAAQSSVDAMLWASDRLKSDKDVMMSAVSAHGRALRYTQTLRDDPLITLAAVTNDGDALQMASGSLRSDKAIVLAAVHQNPWALAYASEDLRADVDVVIEAVKGDKGAIKCAATEAVQHPRVVRALAAKGDDSGSNNSNSIFGLNWLGARRRSGSGEATGRGGFGTPPRLNAAELASPPNMRRGGPVSGSLRASNSNSNSSSAPQMPLDIEEPPGHYIMVLELPTLDKPSRLKNCIRVVPEVAPTITCTKFGPPGIITVGYGVRLDEDSDDPHRVFSSFIIRTQVPKLTLKDLAKNIGTGYMEEGVDDITVGPPGTIQLLHTVNSRDDDVNIALSNKVGFGVAWGTKQGGVRVAHLGNRFKFS</sequence>
<evidence type="ECO:0000256" key="1">
    <source>
        <dbReference type="PROSITE-ProRule" id="PRU00221"/>
    </source>
</evidence>
<evidence type="ECO:0000256" key="2">
    <source>
        <dbReference type="SAM" id="MobiDB-lite"/>
    </source>
</evidence>
<dbReference type="SUPFAM" id="SSF50978">
    <property type="entry name" value="WD40 repeat-like"/>
    <property type="match status" value="1"/>
</dbReference>
<dbReference type="GO" id="GO:0000045">
    <property type="term" value="P:autophagosome assembly"/>
    <property type="evidence" value="ECO:0007669"/>
    <property type="project" value="TreeGrafter"/>
</dbReference>
<dbReference type="AlphaFoldDB" id="A0A9W7F4W3"/>